<accession>Q3S7K2</accession>
<reference evidence="2" key="1">
    <citation type="submission" date="2005-08" db="EMBL/GenBank/DDBJ databases">
        <title>Genomic Diversity of HIV-1 subtypes in Northern Kenya.</title>
        <authorList>
            <person name="Khamadi S.A."/>
            <person name="Ochieng W."/>
            <person name="Lihana R.W."/>
            <person name="Kiptoo M.K."/>
            <person name="Kinyua J.G."/>
            <person name="Lagat N."/>
            <person name="Muriuki J."/>
            <person name="Mwangi J."/>
            <person name="Pelle R."/>
            <person name="Muigai A."/>
            <person name="Carter J."/>
            <person name="Yamada R."/>
            <person name="Mpoke S."/>
        </authorList>
    </citation>
    <scope>NUCLEOTIDE SEQUENCE</scope>
    <source>
        <strain evidence="2">MADH015</strain>
    </source>
</reference>
<evidence type="ECO:0000313" key="2">
    <source>
        <dbReference type="EMBL" id="AAZ91654.1"/>
    </source>
</evidence>
<dbReference type="EMBL" id="DQ155128">
    <property type="protein sequence ID" value="AAZ91654.1"/>
    <property type="molecule type" value="Genomic_DNA"/>
</dbReference>
<feature type="non-terminal residue" evidence="2">
    <location>
        <position position="101"/>
    </location>
</feature>
<organismHost>
    <name type="scientific">Homo sapiens</name>
    <name type="common">Human</name>
    <dbReference type="NCBI Taxonomy" id="9606"/>
</organismHost>
<organism evidence="2">
    <name type="scientific">Human immunodeficiency virus type 1</name>
    <name type="common">HIV-1</name>
    <dbReference type="NCBI Taxonomy" id="11676"/>
    <lineage>
        <taxon>Viruses</taxon>
        <taxon>Riboviria</taxon>
        <taxon>Pararnavirae</taxon>
        <taxon>Artverviricota</taxon>
        <taxon>Revtraviricetes</taxon>
        <taxon>Ortervirales</taxon>
        <taxon>Retroviridae</taxon>
        <taxon>Orthoretrovirinae</taxon>
        <taxon>Lentivirus</taxon>
        <taxon>Lentivirus humimdef1</taxon>
    </lineage>
</organism>
<feature type="region of interest" description="Disordered" evidence="1">
    <location>
        <begin position="48"/>
        <end position="101"/>
    </location>
</feature>
<evidence type="ECO:0000256" key="1">
    <source>
        <dbReference type="SAM" id="MobiDB-lite"/>
    </source>
</evidence>
<protein>
    <submittedName>
        <fullName evidence="2">Pol protein</fullName>
    </submittedName>
</protein>
<proteinExistence type="predicted"/>
<dbReference type="SUPFAM" id="SSF53098">
    <property type="entry name" value="Ribonuclease H-like"/>
    <property type="match status" value="1"/>
</dbReference>
<dbReference type="InterPro" id="IPR012337">
    <property type="entry name" value="RNaseH-like_sf"/>
</dbReference>
<feature type="non-terminal residue" evidence="2">
    <location>
        <position position="1"/>
    </location>
</feature>
<feature type="compositionally biased region" description="Polar residues" evidence="1">
    <location>
        <begin position="78"/>
        <end position="93"/>
    </location>
</feature>
<gene>
    <name evidence="2" type="primary">pol</name>
</gene>
<name>Q3S7K2_HV1</name>
<sequence length="101" mass="11095">CPVSFQETAYYYSNSQEDGQSRSYIQTMAVTSPVVQLKQPAGGAGIHQEFGIPYNPQVRESSNPCIKNYRNHRAGKRTSCTPSDSSTNGSISFTILKEGEN</sequence>